<evidence type="ECO:0000313" key="15">
    <source>
        <dbReference type="Proteomes" id="UP001516400"/>
    </source>
</evidence>
<evidence type="ECO:0000256" key="4">
    <source>
        <dbReference type="ARBA" id="ARBA00011986"/>
    </source>
</evidence>
<dbReference type="InterPro" id="IPR041709">
    <property type="entry name" value="EF-Tu_GTP-bd"/>
</dbReference>
<evidence type="ECO:0000256" key="6">
    <source>
        <dbReference type="ARBA" id="ARBA00022723"/>
    </source>
</evidence>
<dbReference type="GO" id="GO:0003746">
    <property type="term" value="F:translation elongation factor activity"/>
    <property type="evidence" value="ECO:0007669"/>
    <property type="project" value="UniProtKB-KW"/>
</dbReference>
<dbReference type="SUPFAM" id="SSF50465">
    <property type="entry name" value="EF-Tu/eEF-1alpha/eIF2-gamma C-terminal domain"/>
    <property type="match status" value="1"/>
</dbReference>
<evidence type="ECO:0000256" key="9">
    <source>
        <dbReference type="ARBA" id="ARBA00022801"/>
    </source>
</evidence>
<evidence type="ECO:0000256" key="8">
    <source>
        <dbReference type="ARBA" id="ARBA00022768"/>
    </source>
</evidence>
<dbReference type="FunFam" id="3.40.50.300:FF:000576">
    <property type="entry name" value="Elongation factor Tu"/>
    <property type="match status" value="1"/>
</dbReference>
<dbReference type="InterPro" id="IPR004160">
    <property type="entry name" value="Transl_elong_EFTu/EF1A_C"/>
</dbReference>
<dbReference type="Pfam" id="PF03144">
    <property type="entry name" value="GTP_EFTU_D2"/>
    <property type="match status" value="1"/>
</dbReference>
<keyword evidence="7" id="KW-0547">Nucleotide-binding</keyword>
<dbReference type="GO" id="GO:0046872">
    <property type="term" value="F:metal ion binding"/>
    <property type="evidence" value="ECO:0007669"/>
    <property type="project" value="UniProtKB-KW"/>
</dbReference>
<dbReference type="Pfam" id="PF00009">
    <property type="entry name" value="GTP_EFTU"/>
    <property type="match status" value="1"/>
</dbReference>
<dbReference type="NCBIfam" id="TIGR00231">
    <property type="entry name" value="small_GTP"/>
    <property type="match status" value="1"/>
</dbReference>
<dbReference type="GO" id="GO:0016787">
    <property type="term" value="F:hydrolase activity"/>
    <property type="evidence" value="ECO:0007669"/>
    <property type="project" value="UniProtKB-KW"/>
</dbReference>
<dbReference type="Pfam" id="PF03143">
    <property type="entry name" value="GTP_EFTU_D3"/>
    <property type="match status" value="1"/>
</dbReference>
<evidence type="ECO:0000256" key="10">
    <source>
        <dbReference type="ARBA" id="ARBA00022842"/>
    </source>
</evidence>
<dbReference type="PROSITE" id="PS51722">
    <property type="entry name" value="G_TR_2"/>
    <property type="match status" value="1"/>
</dbReference>
<keyword evidence="15" id="KW-1185">Reference proteome</keyword>
<dbReference type="InterPro" id="IPR005225">
    <property type="entry name" value="Small_GTP-bd"/>
</dbReference>
<feature type="domain" description="Tr-type G" evidence="13">
    <location>
        <begin position="53"/>
        <end position="247"/>
    </location>
</feature>
<dbReference type="CDD" id="cd01884">
    <property type="entry name" value="EF_Tu"/>
    <property type="match status" value="1"/>
</dbReference>
<dbReference type="CDD" id="cd03706">
    <property type="entry name" value="mtEFTU_III"/>
    <property type="match status" value="1"/>
</dbReference>
<dbReference type="SUPFAM" id="SSF52540">
    <property type="entry name" value="P-loop containing nucleoside triphosphate hydrolases"/>
    <property type="match status" value="1"/>
</dbReference>
<dbReference type="GO" id="GO:0005525">
    <property type="term" value="F:GTP binding"/>
    <property type="evidence" value="ECO:0007669"/>
    <property type="project" value="UniProtKB-KW"/>
</dbReference>
<dbReference type="NCBIfam" id="NF009373">
    <property type="entry name" value="PRK12736.1"/>
    <property type="match status" value="1"/>
</dbReference>
<dbReference type="InterPro" id="IPR004161">
    <property type="entry name" value="EFTu-like_2"/>
</dbReference>
<name>A0ABD2P761_9CUCU</name>
<dbReference type="PANTHER" id="PTHR43721:SF2">
    <property type="entry name" value="ELONGATION FACTOR TU, MITOCHONDRIAL"/>
    <property type="match status" value="1"/>
</dbReference>
<comment type="similarity">
    <text evidence="2">Belongs to the TRAFAC class translation factor GTPase superfamily. Classic translation factor GTPase family. EF-Tu/EF-1A subfamily.</text>
</comment>
<dbReference type="InterPro" id="IPR050055">
    <property type="entry name" value="EF-Tu_GTPase"/>
</dbReference>
<keyword evidence="9" id="KW-0378">Hydrolase</keyword>
<keyword evidence="6" id="KW-0479">Metal-binding</keyword>
<dbReference type="Proteomes" id="UP001516400">
    <property type="component" value="Unassembled WGS sequence"/>
</dbReference>
<evidence type="ECO:0000256" key="5">
    <source>
        <dbReference type="ARBA" id="ARBA00022490"/>
    </source>
</evidence>
<comment type="subcellular location">
    <subcellularLocation>
        <location evidence="1">Cytoplasm</location>
    </subcellularLocation>
</comment>
<sequence>MLLPVPTRLLVFINSKVYSKCMCSSKFAFSRSIFKNSFKLYAYPKREYSCEKKVHINVGTIGHVDHGKTTLTAAITKILQKDGLSDFIAYDQIDKAPEEKARGITINAAHIGYSTKKRHYAHTDCPGHADFIKNMISGASQMDGAILVVAADDGEMPQTREHLLLAKQVGIKKVVVFINKADLVDQESLELVELEIRELLERYGFDSGSPVIHGSALSALNDTDNEFAEKSIRKLLDSIDGYIPDPERDVTSPFLIPIDNAFTVTGRGTVVVGTITRGIIQKNQECDLLGFDNVIKLTVGDIQVFKKSVSKAEAGDHVGVLLRGVKMKSVRRGMQLVARGSQKLTNRFKANIYFLTPQEGGRSKPITSKYSQQLFSNTWNVTCRVDLEKDVQMLMPGDHGPIYLTLQWKMVMTAGQSFTIRENNVTVATGIIIQSLEPIHVESTLGKLEILNQ</sequence>
<dbReference type="GO" id="GO:0005737">
    <property type="term" value="C:cytoplasm"/>
    <property type="evidence" value="ECO:0007669"/>
    <property type="project" value="UniProtKB-SubCell"/>
</dbReference>
<dbReference type="NCBIfam" id="NF000766">
    <property type="entry name" value="PRK00049.1"/>
    <property type="match status" value="1"/>
</dbReference>
<dbReference type="InterPro" id="IPR009001">
    <property type="entry name" value="Transl_elong_EF1A/Init_IF2_C"/>
</dbReference>
<comment type="subunit">
    <text evidence="3">Monomer.</text>
</comment>
<keyword evidence="11" id="KW-0648">Protein biosynthesis</keyword>
<dbReference type="PRINTS" id="PR00315">
    <property type="entry name" value="ELONGATNFCT"/>
</dbReference>
<evidence type="ECO:0000256" key="2">
    <source>
        <dbReference type="ARBA" id="ARBA00007249"/>
    </source>
</evidence>
<evidence type="ECO:0000259" key="13">
    <source>
        <dbReference type="PROSITE" id="PS51722"/>
    </source>
</evidence>
<keyword evidence="8" id="KW-0251">Elongation factor</keyword>
<dbReference type="Gene3D" id="3.40.50.300">
    <property type="entry name" value="P-loop containing nucleotide triphosphate hydrolases"/>
    <property type="match status" value="1"/>
</dbReference>
<dbReference type="NCBIfam" id="NF009372">
    <property type="entry name" value="PRK12735.1"/>
    <property type="match status" value="1"/>
</dbReference>
<proteinExistence type="inferred from homology"/>
<dbReference type="AlphaFoldDB" id="A0ABD2P761"/>
<dbReference type="EC" id="3.6.5.3" evidence="4"/>
<dbReference type="InterPro" id="IPR031157">
    <property type="entry name" value="G_TR_CS"/>
</dbReference>
<accession>A0ABD2P761</accession>
<dbReference type="Gene3D" id="2.40.30.10">
    <property type="entry name" value="Translation factors"/>
    <property type="match status" value="2"/>
</dbReference>
<keyword evidence="5" id="KW-0963">Cytoplasm</keyword>
<dbReference type="FunFam" id="2.40.30.10:FF:000085">
    <property type="entry name" value="Elongation factor Tu"/>
    <property type="match status" value="1"/>
</dbReference>
<reference evidence="14 15" key="1">
    <citation type="journal article" date="2021" name="BMC Biol.">
        <title>Horizontally acquired antibacterial genes associated with adaptive radiation of ladybird beetles.</title>
        <authorList>
            <person name="Li H.S."/>
            <person name="Tang X.F."/>
            <person name="Huang Y.H."/>
            <person name="Xu Z.Y."/>
            <person name="Chen M.L."/>
            <person name="Du X.Y."/>
            <person name="Qiu B.Y."/>
            <person name="Chen P.T."/>
            <person name="Zhang W."/>
            <person name="Slipinski A."/>
            <person name="Escalona H.E."/>
            <person name="Waterhouse R.M."/>
            <person name="Zwick A."/>
            <person name="Pang H."/>
        </authorList>
    </citation>
    <scope>NUCLEOTIDE SEQUENCE [LARGE SCALE GENOMIC DNA]</scope>
    <source>
        <strain evidence="14">SYSU2018</strain>
    </source>
</reference>
<dbReference type="PROSITE" id="PS00301">
    <property type="entry name" value="G_TR_1"/>
    <property type="match status" value="1"/>
</dbReference>
<evidence type="ECO:0000256" key="3">
    <source>
        <dbReference type="ARBA" id="ARBA00011245"/>
    </source>
</evidence>
<evidence type="ECO:0000256" key="7">
    <source>
        <dbReference type="ARBA" id="ARBA00022741"/>
    </source>
</evidence>
<evidence type="ECO:0000256" key="1">
    <source>
        <dbReference type="ARBA" id="ARBA00004496"/>
    </source>
</evidence>
<keyword evidence="12" id="KW-0342">GTP-binding</keyword>
<protein>
    <recommendedName>
        <fullName evidence="4">protein-synthesizing GTPase</fullName>
        <ecNumber evidence="4">3.6.5.3</ecNumber>
    </recommendedName>
</protein>
<dbReference type="SUPFAM" id="SSF50447">
    <property type="entry name" value="Translation proteins"/>
    <property type="match status" value="1"/>
</dbReference>
<keyword evidence="10" id="KW-0460">Magnesium</keyword>
<evidence type="ECO:0000256" key="11">
    <source>
        <dbReference type="ARBA" id="ARBA00022917"/>
    </source>
</evidence>
<dbReference type="InterPro" id="IPR000795">
    <property type="entry name" value="T_Tr_GTP-bd_dom"/>
</dbReference>
<dbReference type="PANTHER" id="PTHR43721">
    <property type="entry name" value="ELONGATION FACTOR TU-RELATED"/>
    <property type="match status" value="1"/>
</dbReference>
<evidence type="ECO:0000256" key="12">
    <source>
        <dbReference type="ARBA" id="ARBA00023134"/>
    </source>
</evidence>
<dbReference type="InterPro" id="IPR027417">
    <property type="entry name" value="P-loop_NTPase"/>
</dbReference>
<dbReference type="EMBL" id="JABFTP020000185">
    <property type="protein sequence ID" value="KAL3286799.1"/>
    <property type="molecule type" value="Genomic_DNA"/>
</dbReference>
<dbReference type="InterPro" id="IPR009000">
    <property type="entry name" value="Transl_B-barrel_sf"/>
</dbReference>
<comment type="caution">
    <text evidence="14">The sequence shown here is derived from an EMBL/GenBank/DDBJ whole genome shotgun (WGS) entry which is preliminary data.</text>
</comment>
<gene>
    <name evidence="14" type="ORF">HHI36_001293</name>
</gene>
<evidence type="ECO:0000313" key="14">
    <source>
        <dbReference type="EMBL" id="KAL3286799.1"/>
    </source>
</evidence>
<organism evidence="14 15">
    <name type="scientific">Cryptolaemus montrouzieri</name>
    <dbReference type="NCBI Taxonomy" id="559131"/>
    <lineage>
        <taxon>Eukaryota</taxon>
        <taxon>Metazoa</taxon>
        <taxon>Ecdysozoa</taxon>
        <taxon>Arthropoda</taxon>
        <taxon>Hexapoda</taxon>
        <taxon>Insecta</taxon>
        <taxon>Pterygota</taxon>
        <taxon>Neoptera</taxon>
        <taxon>Endopterygota</taxon>
        <taxon>Coleoptera</taxon>
        <taxon>Polyphaga</taxon>
        <taxon>Cucujiformia</taxon>
        <taxon>Coccinelloidea</taxon>
        <taxon>Coccinellidae</taxon>
        <taxon>Scymninae</taxon>
        <taxon>Scymnini</taxon>
        <taxon>Cryptolaemus</taxon>
    </lineage>
</organism>